<gene>
    <name evidence="1" type="ORF">LPB072_13690</name>
    <name evidence="2" type="ORF">LPB72_02135</name>
</gene>
<dbReference type="AlphaFoldDB" id="A0A167J1W6"/>
<dbReference type="EMBL" id="LVWD01000001">
    <property type="protein sequence ID" value="OAD44298.1"/>
    <property type="molecule type" value="Genomic_DNA"/>
</dbReference>
<evidence type="ECO:0000313" key="1">
    <source>
        <dbReference type="EMBL" id="AOW13739.1"/>
    </source>
</evidence>
<sequence length="119" mass="13465">MTLGELIPALRKASADRVVNGLIELLEQWRSNAETVDDLHQSVERYIGNSWIASDAEHKTVYSLWSAFRNLCIAGRGGMTINERLYCFDLFDSWDSANTEEGRAVIRHKIDFEASNEGT</sequence>
<dbReference type="RefSeq" id="WP_066084849.1">
    <property type="nucleotide sequence ID" value="NZ_CP017476.1"/>
</dbReference>
<reference evidence="2 3" key="1">
    <citation type="submission" date="2016-02" db="EMBL/GenBank/DDBJ databases">
        <title>Draft genome sequence of Hydrogenophaga sp. LPB0072.</title>
        <authorList>
            <person name="Shin S.-K."/>
            <person name="Yi H."/>
        </authorList>
    </citation>
    <scope>NUCLEOTIDE SEQUENCE [LARGE SCALE GENOMIC DNA]</scope>
    <source>
        <strain evidence="2 3">LPB0072</strain>
    </source>
</reference>
<name>A0A167J1W6_9BURK</name>
<dbReference type="KEGG" id="hyl:LPB072_13690"/>
<dbReference type="EMBL" id="CP017476">
    <property type="protein sequence ID" value="AOW13739.1"/>
    <property type="molecule type" value="Genomic_DNA"/>
</dbReference>
<protein>
    <submittedName>
        <fullName evidence="1">Uncharacterized protein</fullName>
    </submittedName>
</protein>
<reference evidence="1 4" key="2">
    <citation type="submission" date="2016-10" db="EMBL/GenBank/DDBJ databases">
        <title>Hydorgenophaga sp. LPB0072 isolated from gastropod.</title>
        <authorList>
            <person name="Kim E."/>
            <person name="Yi H."/>
        </authorList>
    </citation>
    <scope>NUCLEOTIDE SEQUENCE [LARGE SCALE GENOMIC DNA]</scope>
    <source>
        <strain evidence="1 4">LPB0072</strain>
    </source>
</reference>
<dbReference type="Proteomes" id="UP000185680">
    <property type="component" value="Chromosome"/>
</dbReference>
<proteinExistence type="predicted"/>
<dbReference type="OrthoDB" id="1439039at2"/>
<evidence type="ECO:0000313" key="4">
    <source>
        <dbReference type="Proteomes" id="UP000185680"/>
    </source>
</evidence>
<dbReference type="Proteomes" id="UP000185657">
    <property type="component" value="Unassembled WGS sequence"/>
</dbReference>
<evidence type="ECO:0000313" key="3">
    <source>
        <dbReference type="Proteomes" id="UP000185657"/>
    </source>
</evidence>
<organism evidence="1 4">
    <name type="scientific">Hydrogenophaga crassostreae</name>
    <dbReference type="NCBI Taxonomy" id="1763535"/>
    <lineage>
        <taxon>Bacteria</taxon>
        <taxon>Pseudomonadati</taxon>
        <taxon>Pseudomonadota</taxon>
        <taxon>Betaproteobacteria</taxon>
        <taxon>Burkholderiales</taxon>
        <taxon>Comamonadaceae</taxon>
        <taxon>Hydrogenophaga</taxon>
    </lineage>
</organism>
<evidence type="ECO:0000313" key="2">
    <source>
        <dbReference type="EMBL" id="OAD44298.1"/>
    </source>
</evidence>
<keyword evidence="3" id="KW-1185">Reference proteome</keyword>
<accession>A0A167J1W6</accession>